<sequence>MKNTASETQRLRNEEARRMSESKQMGFTKYTSQAEKERIRMNDGIRAPSLRVIGPEGENFGVMPTREAIAKAQEMGLDLIEISPNAQPPVAKITDYGKFKYEQKKKDKEVKAKAHVTETKEAQVKIGTSEHDMHIKASKIAAWLREGHRVKVDLFLWGRYKYMEFAFLKERLERFLAIIPESYRVAESIQKSPKGLSVVLERDASKKPAKGAALPRTDQKPAPHNRESEALTGGQE</sequence>
<dbReference type="Gene3D" id="3.30.110.10">
    <property type="entry name" value="Translation initiation factor 3 (IF-3), C-terminal domain"/>
    <property type="match status" value="1"/>
</dbReference>
<evidence type="ECO:0000256" key="1">
    <source>
        <dbReference type="ARBA" id="ARBA00005439"/>
    </source>
</evidence>
<feature type="region of interest" description="Disordered" evidence="5">
    <location>
        <begin position="200"/>
        <end position="236"/>
    </location>
</feature>
<dbReference type="AlphaFoldDB" id="A0A1F6DYX3"/>
<dbReference type="FunFam" id="3.10.20.80:FF:000001">
    <property type="entry name" value="Translation initiation factor IF-3"/>
    <property type="match status" value="1"/>
</dbReference>
<reference evidence="8 9" key="1">
    <citation type="journal article" date="2016" name="Nat. Commun.">
        <title>Thousands of microbial genomes shed light on interconnected biogeochemical processes in an aquifer system.</title>
        <authorList>
            <person name="Anantharaman K."/>
            <person name="Brown C.T."/>
            <person name="Hug L.A."/>
            <person name="Sharon I."/>
            <person name="Castelle C.J."/>
            <person name="Probst A.J."/>
            <person name="Thomas B.C."/>
            <person name="Singh A."/>
            <person name="Wilkins M.J."/>
            <person name="Karaoz U."/>
            <person name="Brodie E.L."/>
            <person name="Williams K.H."/>
            <person name="Hubbard S.S."/>
            <person name="Banfield J.F."/>
        </authorList>
    </citation>
    <scope>NUCLEOTIDE SEQUENCE [LARGE SCALE GENOMIC DNA]</scope>
</reference>
<evidence type="ECO:0000313" key="9">
    <source>
        <dbReference type="Proteomes" id="UP000178572"/>
    </source>
</evidence>
<evidence type="ECO:0000256" key="2">
    <source>
        <dbReference type="ARBA" id="ARBA00022540"/>
    </source>
</evidence>
<evidence type="ECO:0000256" key="5">
    <source>
        <dbReference type="SAM" id="MobiDB-lite"/>
    </source>
</evidence>
<dbReference type="Pfam" id="PF00707">
    <property type="entry name" value="IF3_C"/>
    <property type="match status" value="1"/>
</dbReference>
<feature type="compositionally biased region" description="Polar residues" evidence="5">
    <location>
        <begin position="22"/>
        <end position="33"/>
    </location>
</feature>
<dbReference type="InterPro" id="IPR019814">
    <property type="entry name" value="Translation_initiation_fac_3_N"/>
</dbReference>
<dbReference type="InterPro" id="IPR036788">
    <property type="entry name" value="T_IF-3_C_sf"/>
</dbReference>
<evidence type="ECO:0000259" key="6">
    <source>
        <dbReference type="Pfam" id="PF00707"/>
    </source>
</evidence>
<feature type="compositionally biased region" description="Basic and acidic residues" evidence="5">
    <location>
        <begin position="217"/>
        <end position="229"/>
    </location>
</feature>
<comment type="caution">
    <text evidence="8">The sequence shown here is derived from an EMBL/GenBank/DDBJ whole genome shotgun (WGS) entry which is preliminary data.</text>
</comment>
<comment type="similarity">
    <text evidence="1">Belongs to the IF-3 family.</text>
</comment>
<dbReference type="InterPro" id="IPR019815">
    <property type="entry name" value="Translation_initiation_fac_3_C"/>
</dbReference>
<dbReference type="PANTHER" id="PTHR10938:SF0">
    <property type="entry name" value="TRANSLATION INITIATION FACTOR IF-3, MITOCHONDRIAL"/>
    <property type="match status" value="1"/>
</dbReference>
<dbReference type="Proteomes" id="UP000178572">
    <property type="component" value="Unassembled WGS sequence"/>
</dbReference>
<dbReference type="SUPFAM" id="SSF55200">
    <property type="entry name" value="Translation initiation factor IF3, C-terminal domain"/>
    <property type="match status" value="1"/>
</dbReference>
<evidence type="ECO:0000256" key="4">
    <source>
        <dbReference type="NCBIfam" id="TIGR00168"/>
    </source>
</evidence>
<accession>A0A1F6DYX3</accession>
<feature type="region of interest" description="Disordered" evidence="5">
    <location>
        <begin position="1"/>
        <end position="35"/>
    </location>
</feature>
<dbReference type="GO" id="GO:0005737">
    <property type="term" value="C:cytoplasm"/>
    <property type="evidence" value="ECO:0007669"/>
    <property type="project" value="UniProtKB-ARBA"/>
</dbReference>
<dbReference type="NCBIfam" id="TIGR00168">
    <property type="entry name" value="infC"/>
    <property type="match status" value="1"/>
</dbReference>
<feature type="compositionally biased region" description="Basic and acidic residues" evidence="5">
    <location>
        <begin position="9"/>
        <end position="21"/>
    </location>
</feature>
<dbReference type="GO" id="GO:0043022">
    <property type="term" value="F:ribosome binding"/>
    <property type="evidence" value="ECO:0007669"/>
    <property type="project" value="TreeGrafter"/>
</dbReference>
<evidence type="ECO:0000256" key="3">
    <source>
        <dbReference type="ARBA" id="ARBA00022917"/>
    </source>
</evidence>
<dbReference type="Pfam" id="PF05198">
    <property type="entry name" value="IF3_N"/>
    <property type="match status" value="1"/>
</dbReference>
<feature type="domain" description="Translation initiation factor 3 N-terminal" evidence="7">
    <location>
        <begin position="41"/>
        <end position="109"/>
    </location>
</feature>
<dbReference type="SUPFAM" id="SSF54364">
    <property type="entry name" value="Translation initiation factor IF3, N-terminal domain"/>
    <property type="match status" value="1"/>
</dbReference>
<dbReference type="Gene3D" id="3.10.20.80">
    <property type="entry name" value="Translation initiation factor 3 (IF-3), N-terminal domain"/>
    <property type="match status" value="1"/>
</dbReference>
<dbReference type="PANTHER" id="PTHR10938">
    <property type="entry name" value="TRANSLATION INITIATION FACTOR IF-3"/>
    <property type="match status" value="1"/>
</dbReference>
<dbReference type="EMBL" id="MFLN01000040">
    <property type="protein sequence ID" value="OGG66654.1"/>
    <property type="molecule type" value="Genomic_DNA"/>
</dbReference>
<dbReference type="InterPro" id="IPR036787">
    <property type="entry name" value="T_IF-3_N_sf"/>
</dbReference>
<organism evidence="8 9">
    <name type="scientific">Candidatus Kaiserbacteria bacterium RIFCSPHIGHO2_02_FULL_59_21</name>
    <dbReference type="NCBI Taxonomy" id="1798500"/>
    <lineage>
        <taxon>Bacteria</taxon>
        <taxon>Candidatus Kaiseribacteriota</taxon>
    </lineage>
</organism>
<dbReference type="GO" id="GO:0003743">
    <property type="term" value="F:translation initiation factor activity"/>
    <property type="evidence" value="ECO:0007669"/>
    <property type="project" value="UniProtKB-UniRule"/>
</dbReference>
<keyword evidence="3" id="KW-0648">Protein biosynthesis</keyword>
<dbReference type="STRING" id="1798500.A3C21_03120"/>
<evidence type="ECO:0000313" key="8">
    <source>
        <dbReference type="EMBL" id="OGG66654.1"/>
    </source>
</evidence>
<name>A0A1F6DYX3_9BACT</name>
<dbReference type="GO" id="GO:0032790">
    <property type="term" value="P:ribosome disassembly"/>
    <property type="evidence" value="ECO:0007669"/>
    <property type="project" value="TreeGrafter"/>
</dbReference>
<proteinExistence type="inferred from homology"/>
<dbReference type="InterPro" id="IPR001288">
    <property type="entry name" value="Translation_initiation_fac_3"/>
</dbReference>
<keyword evidence="2 8" id="KW-0396">Initiation factor</keyword>
<protein>
    <recommendedName>
        <fullName evidence="4">Translation initiation factor IF-3</fullName>
    </recommendedName>
</protein>
<evidence type="ECO:0000259" key="7">
    <source>
        <dbReference type="Pfam" id="PF05198"/>
    </source>
</evidence>
<gene>
    <name evidence="8" type="ORF">A3C21_03120</name>
</gene>
<feature type="domain" description="Translation initiation factor 3 C-terminal" evidence="6">
    <location>
        <begin position="118"/>
        <end position="200"/>
    </location>
</feature>